<dbReference type="CDD" id="cd08567">
    <property type="entry name" value="GDPD_SpGDE_like"/>
    <property type="match status" value="1"/>
</dbReference>
<name>A0A6J4L5H4_9SPHI</name>
<evidence type="ECO:0000259" key="2">
    <source>
        <dbReference type="PROSITE" id="PS51704"/>
    </source>
</evidence>
<proteinExistence type="predicted"/>
<dbReference type="AlphaFoldDB" id="A0A6J4L5H4"/>
<dbReference type="PROSITE" id="PS51704">
    <property type="entry name" value="GP_PDE"/>
    <property type="match status" value="1"/>
</dbReference>
<dbReference type="PANTHER" id="PTHR46211">
    <property type="entry name" value="GLYCEROPHOSPHORYL DIESTER PHOSPHODIESTERASE"/>
    <property type="match status" value="1"/>
</dbReference>
<dbReference type="InterPro" id="IPR017946">
    <property type="entry name" value="PLC-like_Pdiesterase_TIM-brl"/>
</dbReference>
<dbReference type="PROSITE" id="PS50007">
    <property type="entry name" value="PIPLC_X_DOMAIN"/>
    <property type="match status" value="1"/>
</dbReference>
<dbReference type="InterPro" id="IPR030395">
    <property type="entry name" value="GP_PDE_dom"/>
</dbReference>
<dbReference type="EC" id="3.1.4.46" evidence="3"/>
<dbReference type="GO" id="GO:0006629">
    <property type="term" value="P:lipid metabolic process"/>
    <property type="evidence" value="ECO:0007669"/>
    <property type="project" value="InterPro"/>
</dbReference>
<feature type="signal peptide" evidence="1">
    <location>
        <begin position="1"/>
        <end position="29"/>
    </location>
</feature>
<evidence type="ECO:0000313" key="3">
    <source>
        <dbReference type="EMBL" id="CAA9323433.1"/>
    </source>
</evidence>
<evidence type="ECO:0000256" key="1">
    <source>
        <dbReference type="SAM" id="SignalP"/>
    </source>
</evidence>
<dbReference type="Gene3D" id="3.20.20.190">
    <property type="entry name" value="Phosphatidylinositol (PI) phosphodiesterase"/>
    <property type="match status" value="1"/>
</dbReference>
<dbReference type="SUPFAM" id="SSF51695">
    <property type="entry name" value="PLC-like phosphodiesterases"/>
    <property type="match status" value="1"/>
</dbReference>
<reference evidence="3" key="1">
    <citation type="submission" date="2020-02" db="EMBL/GenBank/DDBJ databases">
        <authorList>
            <person name="Meier V. D."/>
        </authorList>
    </citation>
    <scope>NUCLEOTIDE SEQUENCE</scope>
    <source>
        <strain evidence="3">AVDCRST_MAG56</strain>
    </source>
</reference>
<dbReference type="PANTHER" id="PTHR46211:SF14">
    <property type="entry name" value="GLYCEROPHOSPHODIESTER PHOSPHODIESTERASE"/>
    <property type="match status" value="1"/>
</dbReference>
<keyword evidence="1" id="KW-0732">Signal</keyword>
<keyword evidence="3" id="KW-0378">Hydrolase</keyword>
<dbReference type="GO" id="GO:0008889">
    <property type="term" value="F:glycerophosphodiester phosphodiesterase activity"/>
    <property type="evidence" value="ECO:0007669"/>
    <property type="project" value="UniProtKB-EC"/>
</dbReference>
<dbReference type="EMBL" id="CADCTQ010000585">
    <property type="protein sequence ID" value="CAA9323433.1"/>
    <property type="molecule type" value="Genomic_DNA"/>
</dbReference>
<dbReference type="Pfam" id="PF03009">
    <property type="entry name" value="GDPD"/>
    <property type="match status" value="1"/>
</dbReference>
<protein>
    <submittedName>
        <fullName evidence="3">Glycerophosphoryl diester phosphodiesterase</fullName>
        <ecNumber evidence="3">3.1.4.46</ecNumber>
    </submittedName>
</protein>
<organism evidence="3">
    <name type="scientific">uncultured Cytophagales bacterium</name>
    <dbReference type="NCBI Taxonomy" id="158755"/>
    <lineage>
        <taxon>Bacteria</taxon>
        <taxon>Pseudomonadati</taxon>
        <taxon>Bacteroidota</taxon>
        <taxon>Sphingobacteriia</taxon>
        <taxon>Sphingobacteriales</taxon>
        <taxon>environmental samples</taxon>
    </lineage>
</organism>
<accession>A0A6J4L5H4</accession>
<feature type="domain" description="GP-PDE" evidence="2">
    <location>
        <begin position="33"/>
        <end position="302"/>
    </location>
</feature>
<gene>
    <name evidence="3" type="ORF">AVDCRST_MAG56-7408</name>
</gene>
<feature type="chain" id="PRO_5027041622" evidence="1">
    <location>
        <begin position="30"/>
        <end position="302"/>
    </location>
</feature>
<sequence length="302" mass="33981">MRTVQRTFGRAAGGILLLSLPFLSQPMSAQTPFDWQGHRGARGLLPENTIPAFRKALDLGVTTLELDVVVSKDKQVVVSHEPFFSADICTDPAGKPIPKGDEKRRNLYTYTYAEIRAFDCGSRGNPRFPEQQKQQAAKPLLSDVIRSMEAYRQEKNLPPFGYNIEIKSTPAGDNVYHPGVAEFSDLVHQVITGQLSPDRFTLQCFDFRVLKYWHEKYPAVPLVALVENRRGPEKNLAELGFTPAVYSPYYQLLTGKDAVDKIRGLGMKVIPWTVNDPDDMRRLKAWGVDGIITDYPDRIKGL</sequence>